<evidence type="ECO:0000256" key="1">
    <source>
        <dbReference type="SAM" id="MobiDB-lite"/>
    </source>
</evidence>
<accession>M1E0V6</accession>
<evidence type="ECO:0000313" key="3">
    <source>
        <dbReference type="Proteomes" id="UP000011115"/>
    </source>
</evidence>
<dbReference type="OMA" id="KYLAMNT"/>
<dbReference type="Gramene" id="PGSC0003DMT400097548">
    <property type="protein sequence ID" value="PGSC0003DMT400097548"/>
    <property type="gene ID" value="PGSC0003DMG400047119"/>
</dbReference>
<protein>
    <submittedName>
        <fullName evidence="2">NB-ARC domain containing protein</fullName>
    </submittedName>
</protein>
<reference evidence="2" key="2">
    <citation type="submission" date="2015-06" db="UniProtKB">
        <authorList>
            <consortium name="EnsemblPlants"/>
        </authorList>
    </citation>
    <scope>IDENTIFICATION</scope>
    <source>
        <strain evidence="2">DM1-3 516 R44</strain>
    </source>
</reference>
<feature type="compositionally biased region" description="Basic residues" evidence="1">
    <location>
        <begin position="103"/>
        <end position="114"/>
    </location>
</feature>
<proteinExistence type="predicted"/>
<dbReference type="AlphaFoldDB" id="M1E0V6"/>
<dbReference type="EnsemblPlants" id="PGSC0003DMT400097548">
    <property type="protein sequence ID" value="PGSC0003DMT400097548"/>
    <property type="gene ID" value="PGSC0003DMG400047119"/>
</dbReference>
<sequence length="114" mass="12624">MSKLSLQAPEFVPTSKANPSMAMTIDSFKKYLAMNTKDIGVLSKSHDPEVVVSGISPTTTYDIDLGTDMSDGDDEEEMFNICFDKVAKEGDLSPRQQRSGSNKIKKKEHGRQHN</sequence>
<dbReference type="InParanoid" id="M1E0V6"/>
<organism evidence="2 3">
    <name type="scientific">Solanum tuberosum</name>
    <name type="common">Potato</name>
    <dbReference type="NCBI Taxonomy" id="4113"/>
    <lineage>
        <taxon>Eukaryota</taxon>
        <taxon>Viridiplantae</taxon>
        <taxon>Streptophyta</taxon>
        <taxon>Embryophyta</taxon>
        <taxon>Tracheophyta</taxon>
        <taxon>Spermatophyta</taxon>
        <taxon>Magnoliopsida</taxon>
        <taxon>eudicotyledons</taxon>
        <taxon>Gunneridae</taxon>
        <taxon>Pentapetalae</taxon>
        <taxon>asterids</taxon>
        <taxon>lamiids</taxon>
        <taxon>Solanales</taxon>
        <taxon>Solanaceae</taxon>
        <taxon>Solanoideae</taxon>
        <taxon>Solaneae</taxon>
        <taxon>Solanum</taxon>
    </lineage>
</organism>
<evidence type="ECO:0000313" key="2">
    <source>
        <dbReference type="EnsemblPlants" id="PGSC0003DMT400097548"/>
    </source>
</evidence>
<name>M1E0V6_SOLTU</name>
<reference evidence="3" key="1">
    <citation type="journal article" date="2011" name="Nature">
        <title>Genome sequence and analysis of the tuber crop potato.</title>
        <authorList>
            <consortium name="The Potato Genome Sequencing Consortium"/>
        </authorList>
    </citation>
    <scope>NUCLEOTIDE SEQUENCE [LARGE SCALE GENOMIC DNA]</scope>
    <source>
        <strain evidence="3">cv. DM1-3 516 R44</strain>
    </source>
</reference>
<keyword evidence="3" id="KW-1185">Reference proteome</keyword>
<dbReference type="Proteomes" id="UP000011115">
    <property type="component" value="Unassembled WGS sequence"/>
</dbReference>
<dbReference type="HOGENOM" id="CLU_2125442_0_0_1"/>
<dbReference type="PaxDb" id="4113-PGSC0003DMT400097548"/>
<feature type="region of interest" description="Disordered" evidence="1">
    <location>
        <begin position="90"/>
        <end position="114"/>
    </location>
</feature>